<dbReference type="EMBL" id="MN740152">
    <property type="protein sequence ID" value="QHT89980.1"/>
    <property type="molecule type" value="Genomic_DNA"/>
</dbReference>
<organism evidence="4">
    <name type="scientific">viral metagenome</name>
    <dbReference type="NCBI Taxonomy" id="1070528"/>
    <lineage>
        <taxon>unclassified sequences</taxon>
        <taxon>metagenomes</taxon>
        <taxon>organismal metagenomes</taxon>
    </lineage>
</organism>
<dbReference type="SUPFAM" id="SSF52151">
    <property type="entry name" value="FabD/lysophospholipase-like"/>
    <property type="match status" value="1"/>
</dbReference>
<dbReference type="PANTHER" id="PTHR46394">
    <property type="entry name" value="ANNEXIN"/>
    <property type="match status" value="1"/>
</dbReference>
<keyword evidence="2" id="KW-1133">Transmembrane helix</keyword>
<sequence>MVDLAEFRPKPRRLVFSGGGIRVISFVGAVEELHKANQLTHIQEYVGVSAGAFLAFILVLGYNFEDIKNIIRKFDFGNIRSIDDPMQLFLFNQNLGIDNGDNLVKLLHSLLKHKGFTQDATLKQIAAATKKHFRFYATDLNCIKSYEFSDKATPDAKVTIALRASMAIPFYFVPVRDPLTNNILTDGACIANYPIGQLSSFEIQESIGFTFDDYKNEHQTINGAFEFLNQIMSCYWVPRNKQLYTKYSANTIIVPCSKFPSWNFEATEEDKTKLMELGGIAARNFLKSVSKKQQRRRSVS</sequence>
<protein>
    <recommendedName>
        <fullName evidence="3">PNPLA domain-containing protein</fullName>
    </recommendedName>
</protein>
<dbReference type="PANTHER" id="PTHR46394:SF1">
    <property type="entry name" value="PNPLA DOMAIN-CONTAINING PROTEIN"/>
    <property type="match status" value="1"/>
</dbReference>
<dbReference type="InterPro" id="IPR016035">
    <property type="entry name" value="Acyl_Trfase/lysoPLipase"/>
</dbReference>
<dbReference type="GO" id="GO:0006629">
    <property type="term" value="P:lipid metabolic process"/>
    <property type="evidence" value="ECO:0007669"/>
    <property type="project" value="UniProtKB-KW"/>
</dbReference>
<keyword evidence="2" id="KW-0812">Transmembrane</keyword>
<evidence type="ECO:0000256" key="1">
    <source>
        <dbReference type="ARBA" id="ARBA00023098"/>
    </source>
</evidence>
<dbReference type="AlphaFoldDB" id="A0A6C0IBL0"/>
<dbReference type="Gene3D" id="3.40.1090.10">
    <property type="entry name" value="Cytosolic phospholipase A2 catalytic domain"/>
    <property type="match status" value="2"/>
</dbReference>
<feature type="transmembrane region" description="Helical" evidence="2">
    <location>
        <begin position="45"/>
        <end position="64"/>
    </location>
</feature>
<dbReference type="PROSITE" id="PS51635">
    <property type="entry name" value="PNPLA"/>
    <property type="match status" value="1"/>
</dbReference>
<evidence type="ECO:0000256" key="2">
    <source>
        <dbReference type="SAM" id="Phobius"/>
    </source>
</evidence>
<evidence type="ECO:0000259" key="3">
    <source>
        <dbReference type="PROSITE" id="PS51635"/>
    </source>
</evidence>
<proteinExistence type="predicted"/>
<reference evidence="4" key="1">
    <citation type="journal article" date="2020" name="Nature">
        <title>Giant virus diversity and host interactions through global metagenomics.</title>
        <authorList>
            <person name="Schulz F."/>
            <person name="Roux S."/>
            <person name="Paez-Espino D."/>
            <person name="Jungbluth S."/>
            <person name="Walsh D.A."/>
            <person name="Denef V.J."/>
            <person name="McMahon K.D."/>
            <person name="Konstantinidis K.T."/>
            <person name="Eloe-Fadrosh E.A."/>
            <person name="Kyrpides N.C."/>
            <person name="Woyke T."/>
        </authorList>
    </citation>
    <scope>NUCLEOTIDE SEQUENCE</scope>
    <source>
        <strain evidence="4">GVMAG-M-3300023184-62</strain>
    </source>
</reference>
<dbReference type="InterPro" id="IPR002641">
    <property type="entry name" value="PNPLA_dom"/>
</dbReference>
<accession>A0A6C0IBL0</accession>
<dbReference type="Pfam" id="PF01734">
    <property type="entry name" value="Patatin"/>
    <property type="match status" value="1"/>
</dbReference>
<evidence type="ECO:0000313" key="4">
    <source>
        <dbReference type="EMBL" id="QHT89980.1"/>
    </source>
</evidence>
<feature type="domain" description="PNPLA" evidence="3">
    <location>
        <begin position="14"/>
        <end position="199"/>
    </location>
</feature>
<dbReference type="InterPro" id="IPR052580">
    <property type="entry name" value="Lipid_Hydrolase"/>
</dbReference>
<name>A0A6C0IBL0_9ZZZZ</name>
<keyword evidence="2" id="KW-0472">Membrane</keyword>
<keyword evidence="1" id="KW-0443">Lipid metabolism</keyword>